<dbReference type="InterPro" id="IPR044640">
    <property type="entry name" value="RU2A"/>
</dbReference>
<dbReference type="PANTHER" id="PTHR10552">
    <property type="entry name" value="U2 SMALL NUCLEAR RIBONUCLEOPROTEIN A"/>
    <property type="match status" value="1"/>
</dbReference>
<evidence type="ECO:0000256" key="1">
    <source>
        <dbReference type="ARBA" id="ARBA00004123"/>
    </source>
</evidence>
<keyword evidence="4" id="KW-0539">Nucleus</keyword>
<keyword evidence="2" id="KW-0433">Leucine-rich repeat</keyword>
<dbReference type="OrthoDB" id="433501at2759"/>
<dbReference type="EMBL" id="NAJP01000090">
    <property type="protein sequence ID" value="TKA32583.1"/>
    <property type="molecule type" value="Genomic_DNA"/>
</dbReference>
<comment type="similarity">
    <text evidence="5">Belongs to the U2 small nuclear ribonucleoprotein A family.</text>
</comment>
<dbReference type="PANTHER" id="PTHR10552:SF6">
    <property type="entry name" value="U2 SMALL NUCLEAR RIBONUCLEOPROTEIN A"/>
    <property type="match status" value="1"/>
</dbReference>
<comment type="caution">
    <text evidence="7">The sequence shown here is derived from an EMBL/GenBank/DDBJ whole genome shotgun (WGS) entry which is preliminary data.</text>
</comment>
<evidence type="ECO:0000313" key="8">
    <source>
        <dbReference type="Proteomes" id="UP000310066"/>
    </source>
</evidence>
<protein>
    <recommendedName>
        <fullName evidence="6">U2 small nuclear ribonucleoprotein A'</fullName>
    </recommendedName>
</protein>
<dbReference type="STRING" id="329885.A0A4U0UB00"/>
<proteinExistence type="inferred from homology"/>
<evidence type="ECO:0000256" key="5">
    <source>
        <dbReference type="ARBA" id="ARBA00024196"/>
    </source>
</evidence>
<dbReference type="Gene3D" id="3.80.10.10">
    <property type="entry name" value="Ribonuclease Inhibitor"/>
    <property type="match status" value="1"/>
</dbReference>
<evidence type="ECO:0000256" key="2">
    <source>
        <dbReference type="ARBA" id="ARBA00022614"/>
    </source>
</evidence>
<gene>
    <name evidence="7" type="ORF">B0A54_15572</name>
</gene>
<accession>A0A4U0UB00</accession>
<organism evidence="7 8">
    <name type="scientific">Friedmanniomyces endolithicus</name>
    <dbReference type="NCBI Taxonomy" id="329885"/>
    <lineage>
        <taxon>Eukaryota</taxon>
        <taxon>Fungi</taxon>
        <taxon>Dikarya</taxon>
        <taxon>Ascomycota</taxon>
        <taxon>Pezizomycotina</taxon>
        <taxon>Dothideomycetes</taxon>
        <taxon>Dothideomycetidae</taxon>
        <taxon>Mycosphaerellales</taxon>
        <taxon>Teratosphaeriaceae</taxon>
        <taxon>Friedmanniomyces</taxon>
    </lineage>
</organism>
<evidence type="ECO:0000256" key="3">
    <source>
        <dbReference type="ARBA" id="ARBA00022737"/>
    </source>
</evidence>
<sequence length="248" mass="27842">MRLTAELINNSLSYLNPLKERELDLRGHKIPSIENLGVAKDHEAIDFTDNDLTVLTNFPLSPRLQTLLCARNRISSIQPSLAKSLPSLHTLVLTRNNFGELADLDPLQGFAKLTHVSLLENAVTSKENYRYWILWRAPQIRYLDFQKVKDVERERAKELFGTFDEPTELAQSIIAIRSNKPLGYAGAPTVNGAGSGQKLKITEKEKKRFETLVRKAKTLGEVQKLEKAFAEGRLPAGVGDEDADMDET</sequence>
<reference evidence="7 8" key="1">
    <citation type="submission" date="2017-03" db="EMBL/GenBank/DDBJ databases">
        <title>Genomes of endolithic fungi from Antarctica.</title>
        <authorList>
            <person name="Coleine C."/>
            <person name="Masonjones S."/>
            <person name="Stajich J.E."/>
        </authorList>
    </citation>
    <scope>NUCLEOTIDE SEQUENCE [LARGE SCALE GENOMIC DNA]</scope>
    <source>
        <strain evidence="7 8">CCFEE 5311</strain>
    </source>
</reference>
<dbReference type="Pfam" id="PF14580">
    <property type="entry name" value="LRR_9"/>
    <property type="match status" value="1"/>
</dbReference>
<dbReference type="GO" id="GO:0000398">
    <property type="term" value="P:mRNA splicing, via spliceosome"/>
    <property type="evidence" value="ECO:0007669"/>
    <property type="project" value="InterPro"/>
</dbReference>
<dbReference type="PROSITE" id="PS51450">
    <property type="entry name" value="LRR"/>
    <property type="match status" value="1"/>
</dbReference>
<dbReference type="FunFam" id="3.80.10.10:FF:000026">
    <property type="entry name" value="U2 small nuclear ribonucleoprotein A"/>
    <property type="match status" value="1"/>
</dbReference>
<evidence type="ECO:0000313" key="7">
    <source>
        <dbReference type="EMBL" id="TKA32583.1"/>
    </source>
</evidence>
<evidence type="ECO:0000256" key="4">
    <source>
        <dbReference type="ARBA" id="ARBA00023242"/>
    </source>
</evidence>
<comment type="subcellular location">
    <subcellularLocation>
        <location evidence="1">Nucleus</location>
    </subcellularLocation>
</comment>
<name>A0A4U0UB00_9PEZI</name>
<dbReference type="AlphaFoldDB" id="A0A4U0UB00"/>
<dbReference type="GO" id="GO:0005686">
    <property type="term" value="C:U2 snRNP"/>
    <property type="evidence" value="ECO:0007669"/>
    <property type="project" value="TreeGrafter"/>
</dbReference>
<dbReference type="InterPro" id="IPR032675">
    <property type="entry name" value="LRR_dom_sf"/>
</dbReference>
<dbReference type="SUPFAM" id="SSF52058">
    <property type="entry name" value="L domain-like"/>
    <property type="match status" value="1"/>
</dbReference>
<dbReference type="Proteomes" id="UP000310066">
    <property type="component" value="Unassembled WGS sequence"/>
</dbReference>
<evidence type="ECO:0000256" key="6">
    <source>
        <dbReference type="ARBA" id="ARBA00024238"/>
    </source>
</evidence>
<dbReference type="InterPro" id="IPR001611">
    <property type="entry name" value="Leu-rich_rpt"/>
</dbReference>
<keyword evidence="3" id="KW-0677">Repeat</keyword>
<dbReference type="GO" id="GO:0030620">
    <property type="term" value="F:U2 snRNA binding"/>
    <property type="evidence" value="ECO:0007669"/>
    <property type="project" value="InterPro"/>
</dbReference>